<gene>
    <name evidence="2" type="ORF">QV09_12320</name>
</gene>
<dbReference type="EMBL" id="JTJU01000105">
    <property type="protein sequence ID" value="OBX06288.1"/>
    <property type="molecule type" value="Genomic_DNA"/>
</dbReference>
<dbReference type="PANTHER" id="PTHR46564:SF1">
    <property type="entry name" value="TRANSPOSASE"/>
    <property type="match status" value="1"/>
</dbReference>
<protein>
    <submittedName>
        <fullName evidence="2">Transposase</fullName>
    </submittedName>
</protein>
<organism evidence="2 3">
    <name type="scientific">Gallibacterium salpingitidis</name>
    <dbReference type="NCBI Taxonomy" id="505341"/>
    <lineage>
        <taxon>Bacteria</taxon>
        <taxon>Pseudomonadati</taxon>
        <taxon>Pseudomonadota</taxon>
        <taxon>Gammaproteobacteria</taxon>
        <taxon>Pasteurellales</taxon>
        <taxon>Pasteurellaceae</taxon>
        <taxon>Gallibacterium</taxon>
    </lineage>
</organism>
<comment type="caution">
    <text evidence="2">The sequence shown here is derived from an EMBL/GenBank/DDBJ whole genome shotgun (WGS) entry which is preliminary data.</text>
</comment>
<dbReference type="Gene3D" id="3.30.420.10">
    <property type="entry name" value="Ribonuclease H-like superfamily/Ribonuclease H"/>
    <property type="match status" value="1"/>
</dbReference>
<dbReference type="GO" id="GO:0003676">
    <property type="term" value="F:nucleic acid binding"/>
    <property type="evidence" value="ECO:0007669"/>
    <property type="project" value="InterPro"/>
</dbReference>
<dbReference type="AlphaFoldDB" id="A0AB36DZA8"/>
<evidence type="ECO:0000313" key="2">
    <source>
        <dbReference type="EMBL" id="OBX06288.1"/>
    </source>
</evidence>
<dbReference type="Proteomes" id="UP000092527">
    <property type="component" value="Unassembled WGS sequence"/>
</dbReference>
<dbReference type="Pfam" id="PF13358">
    <property type="entry name" value="DDE_3"/>
    <property type="match status" value="1"/>
</dbReference>
<dbReference type="InterPro" id="IPR047655">
    <property type="entry name" value="Transpos_IS630-like"/>
</dbReference>
<evidence type="ECO:0000313" key="3">
    <source>
        <dbReference type="Proteomes" id="UP000092527"/>
    </source>
</evidence>
<evidence type="ECO:0000259" key="1">
    <source>
        <dbReference type="Pfam" id="PF13358"/>
    </source>
</evidence>
<feature type="domain" description="Tc1-like transposase DDE" evidence="1">
    <location>
        <begin position="11"/>
        <end position="150"/>
    </location>
</feature>
<accession>A0AB36DZA8</accession>
<dbReference type="PANTHER" id="PTHR46564">
    <property type="entry name" value="TRANSPOSASE"/>
    <property type="match status" value="1"/>
</dbReference>
<reference evidence="2 3" key="1">
    <citation type="submission" date="2014-11" db="EMBL/GenBank/DDBJ databases">
        <title>Pan-genome of Gallibacterium spp.</title>
        <authorList>
            <person name="Kudirkiene E."/>
            <person name="Bojesen A.M."/>
        </authorList>
    </citation>
    <scope>NUCLEOTIDE SEQUENCE [LARGE SCALE GENOMIC DNA]</scope>
    <source>
        <strain evidence="2 3">18469/18</strain>
    </source>
</reference>
<dbReference type="NCBIfam" id="NF033545">
    <property type="entry name" value="transpos_IS630"/>
    <property type="match status" value="1"/>
</dbReference>
<dbReference type="InterPro" id="IPR038717">
    <property type="entry name" value="Tc1-like_DDE_dom"/>
</dbReference>
<sequence length="162" mass="19038">MKSFEKEDRKIIYLDESGFRSHNNRPHGYAQRGKPCLSQYNWQLKKQSNAIGALLNQQLFAVGLYDCSINSDVFHGWVKQILLPQLPDNSVIVMDNATFHKGSNTKALIEAAGHTILWLPPYSPDFNPIEHTWAWIKQKRKEWRLNCIDRLFFYFMWLCSDF</sequence>
<proteinExistence type="predicted"/>
<dbReference type="InterPro" id="IPR036397">
    <property type="entry name" value="RNaseH_sf"/>
</dbReference>
<name>A0AB36DZA8_9PAST</name>